<sequence>MIDVYMTAMLAAIFTVFYAFVQWCSRVTDEQGGTE</sequence>
<reference evidence="1 2" key="1">
    <citation type="submission" date="2021-03" db="EMBL/GenBank/DDBJ databases">
        <title>Genomic Encyclopedia of Type Strains, Phase IV (KMG-IV): sequencing the most valuable type-strain genomes for metagenomic binning, comparative biology and taxonomic classification.</title>
        <authorList>
            <person name="Goeker M."/>
        </authorList>
    </citation>
    <scope>NUCLEOTIDE SEQUENCE [LARGE SCALE GENOMIC DNA]</scope>
    <source>
        <strain evidence="1 2">DSM 101953</strain>
    </source>
</reference>
<comment type="caution">
    <text evidence="1">The sequence shown here is derived from an EMBL/GenBank/DDBJ whole genome shotgun (WGS) entry which is preliminary data.</text>
</comment>
<evidence type="ECO:0000313" key="2">
    <source>
        <dbReference type="Proteomes" id="UP000773462"/>
    </source>
</evidence>
<keyword evidence="2" id="KW-1185">Reference proteome</keyword>
<protein>
    <submittedName>
        <fullName evidence="1">Uncharacterized protein</fullName>
    </submittedName>
</protein>
<dbReference type="EMBL" id="JAGGLV010000003">
    <property type="protein sequence ID" value="MBP2111138.1"/>
    <property type="molecule type" value="Genomic_DNA"/>
</dbReference>
<organism evidence="1 2">
    <name type="scientific">Paenibacillus silagei</name>
    <dbReference type="NCBI Taxonomy" id="1670801"/>
    <lineage>
        <taxon>Bacteria</taxon>
        <taxon>Bacillati</taxon>
        <taxon>Bacillota</taxon>
        <taxon>Bacilli</taxon>
        <taxon>Bacillales</taxon>
        <taxon>Paenibacillaceae</taxon>
        <taxon>Paenibacillus</taxon>
    </lineage>
</organism>
<name>A0ABS4NM63_9BACL</name>
<evidence type="ECO:0000313" key="1">
    <source>
        <dbReference type="EMBL" id="MBP2111138.1"/>
    </source>
</evidence>
<accession>A0ABS4NM63</accession>
<gene>
    <name evidence="1" type="ORF">J2Z70_001279</name>
</gene>
<proteinExistence type="predicted"/>
<dbReference type="Proteomes" id="UP000773462">
    <property type="component" value="Unassembled WGS sequence"/>
</dbReference>